<keyword evidence="2" id="KW-1185">Reference proteome</keyword>
<dbReference type="Proteomes" id="UP001230328">
    <property type="component" value="Unassembled WGS sequence"/>
</dbReference>
<evidence type="ECO:0000313" key="2">
    <source>
        <dbReference type="Proteomes" id="UP001230328"/>
    </source>
</evidence>
<organism evidence="1 2">
    <name type="scientific">Streptomyces umbrinus</name>
    <dbReference type="NCBI Taxonomy" id="67370"/>
    <lineage>
        <taxon>Bacteria</taxon>
        <taxon>Bacillati</taxon>
        <taxon>Actinomycetota</taxon>
        <taxon>Actinomycetes</taxon>
        <taxon>Kitasatosporales</taxon>
        <taxon>Streptomycetaceae</taxon>
        <taxon>Streptomyces</taxon>
        <taxon>Streptomyces phaeochromogenes group</taxon>
    </lineage>
</organism>
<protein>
    <submittedName>
        <fullName evidence="1">Uncharacterized protein</fullName>
    </submittedName>
</protein>
<comment type="caution">
    <text evidence="1">The sequence shown here is derived from an EMBL/GenBank/DDBJ whole genome shotgun (WGS) entry which is preliminary data.</text>
</comment>
<name>A0ABU0SNL8_9ACTN</name>
<evidence type="ECO:0000313" key="1">
    <source>
        <dbReference type="EMBL" id="MDQ1025156.1"/>
    </source>
</evidence>
<gene>
    <name evidence="1" type="ORF">QF035_002738</name>
</gene>
<proteinExistence type="predicted"/>
<sequence>MREITEIRYTGFQRARACIERRGKVWTFGAAGKGGSQGSSPARRAATAASSRVCAPSLRIAERR</sequence>
<accession>A0ABU0SNL8</accession>
<dbReference type="EMBL" id="JAUSZI010000002">
    <property type="protein sequence ID" value="MDQ1025156.1"/>
    <property type="molecule type" value="Genomic_DNA"/>
</dbReference>
<reference evidence="1 2" key="1">
    <citation type="submission" date="2023-07" db="EMBL/GenBank/DDBJ databases">
        <title>Comparative genomics of wheat-associated soil bacteria to identify genetic determinants of phenazine resistance.</title>
        <authorList>
            <person name="Mouncey N."/>
        </authorList>
    </citation>
    <scope>NUCLEOTIDE SEQUENCE [LARGE SCALE GENOMIC DNA]</scope>
    <source>
        <strain evidence="1 2">V2I4</strain>
    </source>
</reference>